<dbReference type="PANTHER" id="PTHR43658">
    <property type="entry name" value="SHORT-CHAIN DEHYDROGENASE/REDUCTASE"/>
    <property type="match status" value="1"/>
</dbReference>
<proteinExistence type="predicted"/>
<evidence type="ECO:0000256" key="1">
    <source>
        <dbReference type="ARBA" id="ARBA00023002"/>
    </source>
</evidence>
<gene>
    <name evidence="2" type="ORF">VCX44_12925</name>
</gene>
<reference evidence="2 3" key="1">
    <citation type="submission" date="2023-12" db="EMBL/GenBank/DDBJ databases">
        <title>Characterization of antibiotic resistance in Aeromonas spp. in hospital effluent.</title>
        <authorList>
            <person name="Negoseki B.R.S."/>
            <person name="Krul D."/>
            <person name="Siqueira A.C."/>
            <person name="Almeida M."/>
            <person name="Mesa D."/>
            <person name="Conte D."/>
            <person name="Dalla-Costa L.M."/>
        </authorList>
    </citation>
    <scope>NUCLEOTIDE SEQUENCE [LARGE SCALE GENOMIC DNA]</scope>
    <source>
        <strain evidence="2 3">36v</strain>
    </source>
</reference>
<dbReference type="Proteomes" id="UP001304847">
    <property type="component" value="Unassembled WGS sequence"/>
</dbReference>
<keyword evidence="1" id="KW-0560">Oxidoreductase</keyword>
<dbReference type="PROSITE" id="PS00061">
    <property type="entry name" value="ADH_SHORT"/>
    <property type="match status" value="1"/>
</dbReference>
<dbReference type="RefSeq" id="WP_223936813.1">
    <property type="nucleotide sequence ID" value="NZ_BPND01000119.1"/>
</dbReference>
<name>A0ABU5W6Z3_AERCA</name>
<dbReference type="EMBL" id="JAYGOJ010000064">
    <property type="protein sequence ID" value="MEA9436695.1"/>
    <property type="molecule type" value="Genomic_DNA"/>
</dbReference>
<keyword evidence="3" id="KW-1185">Reference proteome</keyword>
<dbReference type="InterPro" id="IPR020904">
    <property type="entry name" value="Sc_DH/Rdtase_CS"/>
</dbReference>
<protein>
    <submittedName>
        <fullName evidence="2">SDR family oxidoreductase</fullName>
    </submittedName>
</protein>
<dbReference type="Gene3D" id="3.40.50.720">
    <property type="entry name" value="NAD(P)-binding Rossmann-like Domain"/>
    <property type="match status" value="1"/>
</dbReference>
<dbReference type="InterPro" id="IPR002347">
    <property type="entry name" value="SDR_fam"/>
</dbReference>
<dbReference type="InterPro" id="IPR036291">
    <property type="entry name" value="NAD(P)-bd_dom_sf"/>
</dbReference>
<evidence type="ECO:0000313" key="2">
    <source>
        <dbReference type="EMBL" id="MEA9436695.1"/>
    </source>
</evidence>
<feature type="non-terminal residue" evidence="2">
    <location>
        <position position="1"/>
    </location>
</feature>
<organism evidence="2 3">
    <name type="scientific">Aeromonas caviae</name>
    <name type="common">Aeromonas punctata</name>
    <dbReference type="NCBI Taxonomy" id="648"/>
    <lineage>
        <taxon>Bacteria</taxon>
        <taxon>Pseudomonadati</taxon>
        <taxon>Pseudomonadota</taxon>
        <taxon>Gammaproteobacteria</taxon>
        <taxon>Aeromonadales</taxon>
        <taxon>Aeromonadaceae</taxon>
        <taxon>Aeromonas</taxon>
    </lineage>
</organism>
<dbReference type="PRINTS" id="PR00080">
    <property type="entry name" value="SDRFAMILY"/>
</dbReference>
<dbReference type="Pfam" id="PF13561">
    <property type="entry name" value="adh_short_C2"/>
    <property type="match status" value="1"/>
</dbReference>
<accession>A0ABU5W6Z3</accession>
<comment type="caution">
    <text evidence="2">The sequence shown here is derived from an EMBL/GenBank/DDBJ whole genome shotgun (WGS) entry which is preliminary data.</text>
</comment>
<evidence type="ECO:0000313" key="3">
    <source>
        <dbReference type="Proteomes" id="UP001304847"/>
    </source>
</evidence>
<dbReference type="PANTHER" id="PTHR43658:SF8">
    <property type="entry name" value="17-BETA-HYDROXYSTEROID DEHYDROGENASE 14-RELATED"/>
    <property type="match status" value="1"/>
</dbReference>
<dbReference type="SUPFAM" id="SSF51735">
    <property type="entry name" value="NAD(P)-binding Rossmann-fold domains"/>
    <property type="match status" value="1"/>
</dbReference>
<dbReference type="PRINTS" id="PR00081">
    <property type="entry name" value="GDHRDH"/>
</dbReference>
<sequence>EGGVIINISSIARAGNMGQSNYAASKAGVASLVVTWGKELARHGIRVMGIAPGVFATDMTAAMKPEAMARMQQAIPVGTLGQAAQLAQTVQFILANDYLSGRMIELDGGLRL</sequence>